<comment type="catalytic activity">
    <reaction evidence="8">
        <text>fluoride(in) = fluoride(out)</text>
        <dbReference type="Rhea" id="RHEA:76159"/>
        <dbReference type="ChEBI" id="CHEBI:17051"/>
    </reaction>
    <physiologicalReaction direction="left-to-right" evidence="8">
        <dbReference type="Rhea" id="RHEA:76160"/>
    </physiologicalReaction>
</comment>
<reference evidence="11 12" key="1">
    <citation type="submission" date="2014-12" db="EMBL/GenBank/DDBJ databases">
        <title>Draft genome sequence of Paenibacillus kamchatkensis strain B-2647.</title>
        <authorList>
            <person name="Karlyshev A.V."/>
            <person name="Kudryashova E.B."/>
        </authorList>
    </citation>
    <scope>NUCLEOTIDE SEQUENCE [LARGE SCALE GENOMIC DNA]</scope>
    <source>
        <strain evidence="11 12">VKM B-2647</strain>
    </source>
</reference>
<keyword evidence="10" id="KW-0915">Sodium</keyword>
<keyword evidence="5 10" id="KW-0472">Membrane</keyword>
<comment type="function">
    <text evidence="9 10">Fluoride-specific ion channel. Important for reducing fluoride concentration in the cell, thus reducing its toxicity.</text>
</comment>
<evidence type="ECO:0000256" key="6">
    <source>
        <dbReference type="ARBA" id="ARBA00023303"/>
    </source>
</evidence>
<feature type="transmembrane region" description="Helical" evidence="10">
    <location>
        <begin position="31"/>
        <end position="52"/>
    </location>
</feature>
<sequence>MDMLIVGAGGIVGALARYGLSLVFNPADPAAFPWGTLACNLAGSFALGSLASAAEGRLPDWLKLGLSTGVIGSFTTFSTLSVELLHLLQHGRLAAALGYGLASAAGGLLSVRAGMALTERRRYFAVKGGRP</sequence>
<evidence type="ECO:0000256" key="1">
    <source>
        <dbReference type="ARBA" id="ARBA00004651"/>
    </source>
</evidence>
<feature type="binding site" evidence="10">
    <location>
        <position position="72"/>
    </location>
    <ligand>
        <name>Na(+)</name>
        <dbReference type="ChEBI" id="CHEBI:29101"/>
        <note>structural</note>
    </ligand>
</feature>
<dbReference type="PANTHER" id="PTHR28259">
    <property type="entry name" value="FLUORIDE EXPORT PROTEIN 1-RELATED"/>
    <property type="match status" value="1"/>
</dbReference>
<evidence type="ECO:0000256" key="3">
    <source>
        <dbReference type="ARBA" id="ARBA00022692"/>
    </source>
</evidence>
<evidence type="ECO:0000313" key="12">
    <source>
        <dbReference type="Proteomes" id="UP000031967"/>
    </source>
</evidence>
<evidence type="ECO:0000256" key="5">
    <source>
        <dbReference type="ARBA" id="ARBA00023136"/>
    </source>
</evidence>
<evidence type="ECO:0000256" key="10">
    <source>
        <dbReference type="HAMAP-Rule" id="MF_00454"/>
    </source>
</evidence>
<dbReference type="Pfam" id="PF02537">
    <property type="entry name" value="CRCB"/>
    <property type="match status" value="1"/>
</dbReference>
<protein>
    <recommendedName>
        <fullName evidence="10">Fluoride-specific ion channel FluC</fullName>
    </recommendedName>
</protein>
<dbReference type="PANTHER" id="PTHR28259:SF1">
    <property type="entry name" value="FLUORIDE EXPORT PROTEIN 1-RELATED"/>
    <property type="match status" value="1"/>
</dbReference>
<feature type="transmembrane region" description="Helical" evidence="10">
    <location>
        <begin position="64"/>
        <end position="87"/>
    </location>
</feature>
<keyword evidence="10" id="KW-0813">Transport</keyword>
<keyword evidence="10" id="KW-0406">Ion transport</keyword>
<keyword evidence="2 10" id="KW-1003">Cell membrane</keyword>
<evidence type="ECO:0000256" key="2">
    <source>
        <dbReference type="ARBA" id="ARBA00022475"/>
    </source>
</evidence>
<keyword evidence="10" id="KW-0479">Metal-binding</keyword>
<dbReference type="HAMAP" id="MF_00454">
    <property type="entry name" value="FluC"/>
    <property type="match status" value="1"/>
</dbReference>
<dbReference type="Proteomes" id="UP000031967">
    <property type="component" value="Unassembled WGS sequence"/>
</dbReference>
<keyword evidence="12" id="KW-1185">Reference proteome</keyword>
<evidence type="ECO:0000313" key="11">
    <source>
        <dbReference type="EMBL" id="KIL41208.1"/>
    </source>
</evidence>
<keyword evidence="3 10" id="KW-0812">Transmembrane</keyword>
<dbReference type="InterPro" id="IPR003691">
    <property type="entry name" value="FluC"/>
</dbReference>
<proteinExistence type="inferred from homology"/>
<comment type="subcellular location">
    <subcellularLocation>
        <location evidence="1 10">Cell membrane</location>
        <topology evidence="1 10">Multi-pass membrane protein</topology>
    </subcellularLocation>
</comment>
<evidence type="ECO:0000256" key="7">
    <source>
        <dbReference type="ARBA" id="ARBA00035120"/>
    </source>
</evidence>
<accession>A0ABR5AKB1</accession>
<dbReference type="NCBIfam" id="TIGR00494">
    <property type="entry name" value="crcB"/>
    <property type="match status" value="1"/>
</dbReference>
<evidence type="ECO:0000256" key="8">
    <source>
        <dbReference type="ARBA" id="ARBA00035585"/>
    </source>
</evidence>
<comment type="activity regulation">
    <text evidence="10">Na(+) is not transported, but it plays an essential structural role and its presence is essential for fluoride channel function.</text>
</comment>
<gene>
    <name evidence="10" type="primary">fluC</name>
    <name evidence="10" type="synonym">crcB</name>
    <name evidence="11" type="ORF">SD70_09125</name>
</gene>
<dbReference type="EMBL" id="JXAK01000012">
    <property type="protein sequence ID" value="KIL41208.1"/>
    <property type="molecule type" value="Genomic_DNA"/>
</dbReference>
<feature type="binding site" evidence="10">
    <location>
        <position position="75"/>
    </location>
    <ligand>
        <name>Na(+)</name>
        <dbReference type="ChEBI" id="CHEBI:29101"/>
        <note>structural</note>
    </ligand>
</feature>
<keyword evidence="6 10" id="KW-0407">Ion channel</keyword>
<keyword evidence="4 10" id="KW-1133">Transmembrane helix</keyword>
<evidence type="ECO:0000256" key="4">
    <source>
        <dbReference type="ARBA" id="ARBA00022989"/>
    </source>
</evidence>
<feature type="transmembrane region" description="Helical" evidence="10">
    <location>
        <begin position="93"/>
        <end position="111"/>
    </location>
</feature>
<evidence type="ECO:0000256" key="9">
    <source>
        <dbReference type="ARBA" id="ARBA00049940"/>
    </source>
</evidence>
<comment type="caution">
    <text evidence="11">The sequence shown here is derived from an EMBL/GenBank/DDBJ whole genome shotgun (WGS) entry which is preliminary data.</text>
</comment>
<name>A0ABR5AKB1_9BACL</name>
<organism evidence="11 12">
    <name type="scientific">Gordoniibacillus kamchatkensis</name>
    <dbReference type="NCBI Taxonomy" id="1590651"/>
    <lineage>
        <taxon>Bacteria</taxon>
        <taxon>Bacillati</taxon>
        <taxon>Bacillota</taxon>
        <taxon>Bacilli</taxon>
        <taxon>Bacillales</taxon>
        <taxon>Paenibacillaceae</taxon>
        <taxon>Gordoniibacillus</taxon>
    </lineage>
</organism>
<comment type="similarity">
    <text evidence="7 10">Belongs to the fluoride channel Fluc/FEX (TC 1.A.43) family.</text>
</comment>